<dbReference type="Gene3D" id="3.90.228.10">
    <property type="match status" value="1"/>
</dbReference>
<keyword evidence="5" id="KW-0539">Nucleus</keyword>
<feature type="domain" description="PARP catalytic" evidence="7">
    <location>
        <begin position="622"/>
        <end position="815"/>
    </location>
</feature>
<reference evidence="10" key="1">
    <citation type="submission" date="2025-08" db="UniProtKB">
        <authorList>
            <consortium name="RefSeq"/>
        </authorList>
    </citation>
    <scope>IDENTIFICATION</scope>
</reference>
<evidence type="ECO:0000256" key="1">
    <source>
        <dbReference type="ARBA" id="ARBA00004123"/>
    </source>
</evidence>
<keyword evidence="2" id="KW-0328">Glycosyltransferase</keyword>
<feature type="domain" description="Macro" evidence="8">
    <location>
        <begin position="267"/>
        <end position="448"/>
    </location>
</feature>
<organism evidence="9 10">
    <name type="scientific">Chanos chanos</name>
    <name type="common">Milkfish</name>
    <name type="synonym">Mugil chanos</name>
    <dbReference type="NCBI Taxonomy" id="29144"/>
    <lineage>
        <taxon>Eukaryota</taxon>
        <taxon>Metazoa</taxon>
        <taxon>Chordata</taxon>
        <taxon>Craniata</taxon>
        <taxon>Vertebrata</taxon>
        <taxon>Euteleostomi</taxon>
        <taxon>Actinopterygii</taxon>
        <taxon>Neopterygii</taxon>
        <taxon>Teleostei</taxon>
        <taxon>Ostariophysi</taxon>
        <taxon>Gonorynchiformes</taxon>
        <taxon>Chanidae</taxon>
        <taxon>Chanos</taxon>
    </lineage>
</organism>
<dbReference type="SUPFAM" id="SSF52949">
    <property type="entry name" value="Macro domain-like"/>
    <property type="match status" value="2"/>
</dbReference>
<name>A0A6J2WF38_CHACN</name>
<dbReference type="GO" id="GO:0003950">
    <property type="term" value="F:NAD+ poly-ADP-ribosyltransferase activity"/>
    <property type="evidence" value="ECO:0007669"/>
    <property type="project" value="InterPro"/>
</dbReference>
<dbReference type="Gene3D" id="3.40.220.10">
    <property type="entry name" value="Leucine Aminopeptidase, subunit E, domain 1"/>
    <property type="match status" value="2"/>
</dbReference>
<dbReference type="InterPro" id="IPR002589">
    <property type="entry name" value="Macro_dom"/>
</dbReference>
<evidence type="ECO:0000313" key="10">
    <source>
        <dbReference type="RefSeq" id="XP_030642427.1"/>
    </source>
</evidence>
<keyword evidence="9" id="KW-1185">Reference proteome</keyword>
<dbReference type="PROSITE" id="PS51154">
    <property type="entry name" value="MACRO"/>
    <property type="match status" value="2"/>
</dbReference>
<evidence type="ECO:0000313" key="9">
    <source>
        <dbReference type="Proteomes" id="UP000504632"/>
    </source>
</evidence>
<dbReference type="AlphaFoldDB" id="A0A6J2WF38"/>
<sequence length="815" mass="91156">MDREDKIPLNEDLVVTVSKCGSELTLCLESKFGCTAVLHGVEAASSSSFNGCMQPKKVTPEKRYSIQLPKGLKVSVWKDDLTSHQVDAVVNAANEQLQHAGGLALALANAGGPEITRESERIIKNHECVKTGDAVVTRAGNLFCKRVIHAVGPHLKPNPSKKDIEKAAPFLQRAVMSILECLQKENLRSVAIPALSSGIFNFPLEYCAEIIVRTLKEYHDSNSGRQNQAFEIHLVNHDEPSVKAMERACHRILGPNSYSTAVTMGTSSDTHSVKMNAVTLSIKKGYIEREKTCVIVNTTSPRLDLVAGAISKAILDKAGRELQTEIRQKQQHPKHGDVIKTKGYKLDCQFVYHVLCQHKLLGEMSAEEILWGSVLKCLHMAVNDHMTSISFPAIGSGVLGFTSHEVASIMTSAVVDFSKRYRGVPMDVCFVLYPADEDIFRTSYDITPHIELDACSVEAQREARRWITDLLFGEHQRITINNNHVMHFGQKDHEELLSLQTMFNVNLRVFCRDGRAGVSITGDSGDVRAAAVRIEAMCCRAQEDFALAEESDMLHSLVRWQCKGLPELQKPKINAVVEKAYLAGAETKRLSVNGLAVQVNFKTKTVEDDHGRCARVERNCFDSYGKQKLSGGSFYKRETVDLKKSVHPKWKTDEMFRRKGLEIVKVERVENMALRQLFELNGKRVSGQPRRLYQRVSAQFCELICRVGFQREYAPPDEQKCGAGIYFSADLDTAMRLWRGPENEEYMYFFEAEVLTGNTTHGFPDVTAPPPMRGDPLVHYDSVTDKTKKITVIFSGQQALPLYLITCKPRRSGYV</sequence>
<dbReference type="GO" id="GO:0044389">
    <property type="term" value="F:ubiquitin-like protein ligase binding"/>
    <property type="evidence" value="ECO:0007669"/>
    <property type="project" value="TreeGrafter"/>
</dbReference>
<dbReference type="GO" id="GO:0060335">
    <property type="term" value="P:positive regulation of type II interferon-mediated signaling pathway"/>
    <property type="evidence" value="ECO:0007669"/>
    <property type="project" value="TreeGrafter"/>
</dbReference>
<dbReference type="PROSITE" id="PS51059">
    <property type="entry name" value="PARP_CATALYTIC"/>
    <property type="match status" value="1"/>
</dbReference>
<dbReference type="GeneID" id="115822656"/>
<dbReference type="PANTHER" id="PTHR14453">
    <property type="entry name" value="PARP/ZINC FINGER CCCH TYPE DOMAIN CONTAINING PROTEIN"/>
    <property type="match status" value="1"/>
</dbReference>
<protein>
    <submittedName>
        <fullName evidence="10">Protein mono-ADP-ribosyltransferase PARP9-like</fullName>
    </submittedName>
</protein>
<dbReference type="InterPro" id="IPR043472">
    <property type="entry name" value="Macro_dom-like"/>
</dbReference>
<evidence type="ECO:0000256" key="5">
    <source>
        <dbReference type="ARBA" id="ARBA00023242"/>
    </source>
</evidence>
<dbReference type="InterPro" id="IPR037197">
    <property type="entry name" value="WWE_dom_sf"/>
</dbReference>
<dbReference type="GO" id="GO:0005634">
    <property type="term" value="C:nucleus"/>
    <property type="evidence" value="ECO:0007669"/>
    <property type="project" value="UniProtKB-SubCell"/>
</dbReference>
<accession>A0A6J2WF38</accession>
<dbReference type="CDD" id="cd02907">
    <property type="entry name" value="Macro_Af1521_BAL-like"/>
    <property type="match status" value="1"/>
</dbReference>
<evidence type="ECO:0000256" key="2">
    <source>
        <dbReference type="ARBA" id="ARBA00022676"/>
    </source>
</evidence>
<keyword evidence="4" id="KW-0520">NAD</keyword>
<dbReference type="Gene3D" id="3.30.720.50">
    <property type="match status" value="1"/>
</dbReference>
<dbReference type="GO" id="GO:0003714">
    <property type="term" value="F:transcription corepressor activity"/>
    <property type="evidence" value="ECO:0007669"/>
    <property type="project" value="TreeGrafter"/>
</dbReference>
<dbReference type="GO" id="GO:0010629">
    <property type="term" value="P:negative regulation of gene expression"/>
    <property type="evidence" value="ECO:0007669"/>
    <property type="project" value="TreeGrafter"/>
</dbReference>
<dbReference type="GO" id="GO:0005737">
    <property type="term" value="C:cytoplasm"/>
    <property type="evidence" value="ECO:0007669"/>
    <property type="project" value="TreeGrafter"/>
</dbReference>
<evidence type="ECO:0000256" key="6">
    <source>
        <dbReference type="ARBA" id="ARBA00024347"/>
    </source>
</evidence>
<dbReference type="InterPro" id="IPR012317">
    <property type="entry name" value="Poly(ADP-ribose)pol_cat_dom"/>
</dbReference>
<dbReference type="InParanoid" id="A0A6J2WF38"/>
<keyword evidence="3" id="KW-0808">Transferase</keyword>
<dbReference type="OrthoDB" id="6133115at2759"/>
<dbReference type="GO" id="GO:0070212">
    <property type="term" value="P:protein poly-ADP-ribosylation"/>
    <property type="evidence" value="ECO:0007669"/>
    <property type="project" value="TreeGrafter"/>
</dbReference>
<dbReference type="SUPFAM" id="SSF56399">
    <property type="entry name" value="ADP-ribosylation"/>
    <property type="match status" value="1"/>
</dbReference>
<comment type="subcellular location">
    <subcellularLocation>
        <location evidence="1">Nucleus</location>
    </subcellularLocation>
</comment>
<proteinExistence type="inferred from homology"/>
<comment type="similarity">
    <text evidence="6">Belongs to the ARTD/PARP family.</text>
</comment>
<evidence type="ECO:0000256" key="4">
    <source>
        <dbReference type="ARBA" id="ARBA00023027"/>
    </source>
</evidence>
<gene>
    <name evidence="10" type="primary">LOC115822656</name>
</gene>
<evidence type="ECO:0000259" key="8">
    <source>
        <dbReference type="PROSITE" id="PS51154"/>
    </source>
</evidence>
<dbReference type="Proteomes" id="UP000504632">
    <property type="component" value="Chromosome 10"/>
</dbReference>
<dbReference type="InterPro" id="IPR052056">
    <property type="entry name" value="Mono-ARTD/PARP"/>
</dbReference>
<dbReference type="PANTHER" id="PTHR14453:SF70">
    <property type="entry name" value="PROTEIN MONO-ADP-RIBOSYLTRANSFERASE PARP9"/>
    <property type="match status" value="1"/>
</dbReference>
<evidence type="ECO:0000256" key="3">
    <source>
        <dbReference type="ARBA" id="ARBA00022679"/>
    </source>
</evidence>
<dbReference type="RefSeq" id="XP_030642427.1">
    <property type="nucleotide sequence ID" value="XM_030786567.1"/>
</dbReference>
<dbReference type="Pfam" id="PF01661">
    <property type="entry name" value="Macro"/>
    <property type="match status" value="2"/>
</dbReference>
<evidence type="ECO:0000259" key="7">
    <source>
        <dbReference type="PROSITE" id="PS51059"/>
    </source>
</evidence>
<dbReference type="GO" id="GO:1990404">
    <property type="term" value="F:NAD+-protein mono-ADP-ribosyltransferase activity"/>
    <property type="evidence" value="ECO:0007669"/>
    <property type="project" value="TreeGrafter"/>
</dbReference>
<dbReference type="SMART" id="SM00506">
    <property type="entry name" value="A1pp"/>
    <property type="match status" value="2"/>
</dbReference>
<feature type="domain" description="Macro" evidence="8">
    <location>
        <begin position="61"/>
        <end position="253"/>
    </location>
</feature>